<keyword evidence="5" id="KW-0808">Transferase</keyword>
<dbReference type="Gene3D" id="3.90.1150.10">
    <property type="entry name" value="Aspartate Aminotransferase, domain 1"/>
    <property type="match status" value="2"/>
</dbReference>
<dbReference type="CDD" id="cd00609">
    <property type="entry name" value="AAT_like"/>
    <property type="match status" value="1"/>
</dbReference>
<dbReference type="InterPro" id="IPR015421">
    <property type="entry name" value="PyrdxlP-dep_Trfase_major"/>
</dbReference>
<reference evidence="8" key="1">
    <citation type="submission" date="2023-01" db="EMBL/GenBank/DDBJ databases">
        <authorList>
            <person name="Piombo E."/>
        </authorList>
    </citation>
    <scope>NUCLEOTIDE SEQUENCE</scope>
</reference>
<keyword evidence="4" id="KW-0032">Aminotransferase</keyword>
<sequence length="428" mass="47445">MFESILPGPPDVMYDLEVRAENDTSSAKVDLGVGIYRNNAGQYQELHVVKEAKEILAQNDPGHDYEVTTVNELFLRNAAELMFGKDCPRLSSNHIASVQTISGTGAVHLAASLLTQLSPTTNPPTVYVGVPAWGNYKPLMKLVGLEVVEYTYCDSTKRSIDFPAILRAARDAPSGSVFILQGCCHNPTGADPSPAQWDELALCLKQGGHLPLLDVAYQGLGDGLEEDVYSVRAFARLGFDMLVCQSFSKDFALYGERCGALHAVCGDARQAANVRDRLRCLIRWEFSSAPTFGSRLVNITLGSDALTTQWQEELGAMQQRIKTLRQELYFLLAHQLQARIRFGLTRQRQETGAILRGKQDSFRASVFEVHRSNVLLTRFYRYLMLTPAQCKKLIDKYHIYLPPNGRINVSGLNESNLGKVATAIDQVV</sequence>
<evidence type="ECO:0000256" key="6">
    <source>
        <dbReference type="ARBA" id="ARBA00022898"/>
    </source>
</evidence>
<dbReference type="InterPro" id="IPR015422">
    <property type="entry name" value="PyrdxlP-dep_Trfase_small"/>
</dbReference>
<keyword evidence="6" id="KW-0663">Pyridoxal phosphate</keyword>
<comment type="similarity">
    <text evidence="2">Belongs to the class-I pyridoxal-phosphate-dependent aminotransferase family.</text>
</comment>
<dbReference type="GO" id="GO:0006520">
    <property type="term" value="P:amino acid metabolic process"/>
    <property type="evidence" value="ECO:0007669"/>
    <property type="project" value="InterPro"/>
</dbReference>
<organism evidence="8 9">
    <name type="scientific">Clonostachys chloroleuca</name>
    <dbReference type="NCBI Taxonomy" id="1926264"/>
    <lineage>
        <taxon>Eukaryota</taxon>
        <taxon>Fungi</taxon>
        <taxon>Dikarya</taxon>
        <taxon>Ascomycota</taxon>
        <taxon>Pezizomycotina</taxon>
        <taxon>Sordariomycetes</taxon>
        <taxon>Hypocreomycetidae</taxon>
        <taxon>Hypocreales</taxon>
        <taxon>Bionectriaceae</taxon>
        <taxon>Clonostachys</taxon>
    </lineage>
</organism>
<feature type="domain" description="Aminotransferase class I/classII large" evidence="7">
    <location>
        <begin position="28"/>
        <end position="424"/>
    </location>
</feature>
<comment type="caution">
    <text evidence="8">The sequence shown here is derived from an EMBL/GenBank/DDBJ whole genome shotgun (WGS) entry which is preliminary data.</text>
</comment>
<name>A0AA35MDI6_9HYPO</name>
<dbReference type="PANTHER" id="PTHR11879">
    <property type="entry name" value="ASPARTATE AMINOTRANSFERASE"/>
    <property type="match status" value="1"/>
</dbReference>
<dbReference type="Proteomes" id="UP001160390">
    <property type="component" value="Unassembled WGS sequence"/>
</dbReference>
<accession>A0AA35MDI6</accession>
<dbReference type="InterPro" id="IPR004839">
    <property type="entry name" value="Aminotransferase_I/II_large"/>
</dbReference>
<dbReference type="Pfam" id="PF00155">
    <property type="entry name" value="Aminotran_1_2"/>
    <property type="match status" value="1"/>
</dbReference>
<dbReference type="GO" id="GO:0004069">
    <property type="term" value="F:L-aspartate:2-oxoglutarate aminotransferase activity"/>
    <property type="evidence" value="ECO:0007669"/>
    <property type="project" value="TreeGrafter"/>
</dbReference>
<dbReference type="PANTHER" id="PTHR11879:SF55">
    <property type="entry name" value="GLUTAMATE OXALOACETATE TRANSAMINASE 1, ISOFORM B"/>
    <property type="match status" value="1"/>
</dbReference>
<evidence type="ECO:0000256" key="1">
    <source>
        <dbReference type="ARBA" id="ARBA00001933"/>
    </source>
</evidence>
<evidence type="ECO:0000256" key="5">
    <source>
        <dbReference type="ARBA" id="ARBA00022679"/>
    </source>
</evidence>
<protein>
    <recommendedName>
        <fullName evidence="7">Aminotransferase class I/classII large domain-containing protein</fullName>
    </recommendedName>
</protein>
<dbReference type="AlphaFoldDB" id="A0AA35MDI6"/>
<dbReference type="InterPro" id="IPR015424">
    <property type="entry name" value="PyrdxlP-dep_Trfase"/>
</dbReference>
<comment type="subunit">
    <text evidence="3">Homodimer.</text>
</comment>
<dbReference type="GO" id="GO:0030170">
    <property type="term" value="F:pyridoxal phosphate binding"/>
    <property type="evidence" value="ECO:0007669"/>
    <property type="project" value="InterPro"/>
</dbReference>
<evidence type="ECO:0000313" key="8">
    <source>
        <dbReference type="EMBL" id="CAI6094993.1"/>
    </source>
</evidence>
<gene>
    <name evidence="8" type="ORF">CCHLO57077_00007634</name>
</gene>
<proteinExistence type="inferred from homology"/>
<comment type="cofactor">
    <cofactor evidence="1">
        <name>pyridoxal 5'-phosphate</name>
        <dbReference type="ChEBI" id="CHEBI:597326"/>
    </cofactor>
</comment>
<dbReference type="InterPro" id="IPR000796">
    <property type="entry name" value="Asp_trans"/>
</dbReference>
<dbReference type="SUPFAM" id="SSF53383">
    <property type="entry name" value="PLP-dependent transferases"/>
    <property type="match status" value="1"/>
</dbReference>
<dbReference type="EMBL" id="CABFNP030001261">
    <property type="protein sequence ID" value="CAI6094993.1"/>
    <property type="molecule type" value="Genomic_DNA"/>
</dbReference>
<evidence type="ECO:0000256" key="2">
    <source>
        <dbReference type="ARBA" id="ARBA00007441"/>
    </source>
</evidence>
<dbReference type="PRINTS" id="PR00799">
    <property type="entry name" value="TRANSAMINASE"/>
</dbReference>
<dbReference type="Gene3D" id="3.40.640.10">
    <property type="entry name" value="Type I PLP-dependent aspartate aminotransferase-like (Major domain)"/>
    <property type="match status" value="1"/>
</dbReference>
<keyword evidence="9" id="KW-1185">Reference proteome</keyword>
<evidence type="ECO:0000256" key="3">
    <source>
        <dbReference type="ARBA" id="ARBA00011738"/>
    </source>
</evidence>
<evidence type="ECO:0000259" key="7">
    <source>
        <dbReference type="Pfam" id="PF00155"/>
    </source>
</evidence>
<evidence type="ECO:0000313" key="9">
    <source>
        <dbReference type="Proteomes" id="UP001160390"/>
    </source>
</evidence>
<evidence type="ECO:0000256" key="4">
    <source>
        <dbReference type="ARBA" id="ARBA00022576"/>
    </source>
</evidence>